<dbReference type="Proteomes" id="UP000182658">
    <property type="component" value="Unassembled WGS sequence"/>
</dbReference>
<evidence type="ECO:0000256" key="2">
    <source>
        <dbReference type="ARBA" id="ARBA00023015"/>
    </source>
</evidence>
<evidence type="ECO:0000259" key="8">
    <source>
        <dbReference type="PROSITE" id="PS50048"/>
    </source>
</evidence>
<evidence type="ECO:0000313" key="9">
    <source>
        <dbReference type="EMBL" id="OIW35476.1"/>
    </source>
</evidence>
<dbReference type="STRING" id="1408157.A0A1J7K194"/>
<dbReference type="PANTHER" id="PTHR31845">
    <property type="entry name" value="FINGER DOMAIN PROTEIN, PUTATIVE-RELATED"/>
    <property type="match status" value="1"/>
</dbReference>
<name>A0A1J7K194_9PEZI</name>
<keyword evidence="3" id="KW-0238">DNA-binding</keyword>
<feature type="domain" description="Zn(2)-C6 fungal-type" evidence="8">
    <location>
        <begin position="18"/>
        <end position="50"/>
    </location>
</feature>
<evidence type="ECO:0000313" key="10">
    <source>
        <dbReference type="Proteomes" id="UP000182658"/>
    </source>
</evidence>
<keyword evidence="6" id="KW-0175">Coiled coil</keyword>
<keyword evidence="4" id="KW-0804">Transcription</keyword>
<dbReference type="GO" id="GO:0000981">
    <property type="term" value="F:DNA-binding transcription factor activity, RNA polymerase II-specific"/>
    <property type="evidence" value="ECO:0007669"/>
    <property type="project" value="InterPro"/>
</dbReference>
<dbReference type="AlphaFoldDB" id="A0A1J7K194"/>
<dbReference type="GO" id="GO:0000976">
    <property type="term" value="F:transcription cis-regulatory region binding"/>
    <property type="evidence" value="ECO:0007669"/>
    <property type="project" value="TreeGrafter"/>
</dbReference>
<evidence type="ECO:0000256" key="5">
    <source>
        <dbReference type="ARBA" id="ARBA00023242"/>
    </source>
</evidence>
<dbReference type="PROSITE" id="PS50048">
    <property type="entry name" value="ZN2_CY6_FUNGAL_2"/>
    <property type="match status" value="1"/>
</dbReference>
<comment type="subcellular location">
    <subcellularLocation>
        <location evidence="1">Nucleus</location>
    </subcellularLocation>
</comment>
<dbReference type="InParanoid" id="A0A1J7K194"/>
<dbReference type="Gene3D" id="4.10.240.10">
    <property type="entry name" value="Zn(2)-C6 fungal-type DNA-binding domain"/>
    <property type="match status" value="1"/>
</dbReference>
<dbReference type="OrthoDB" id="5217604at2759"/>
<dbReference type="SUPFAM" id="SSF57701">
    <property type="entry name" value="Zn2/Cys6 DNA-binding domain"/>
    <property type="match status" value="1"/>
</dbReference>
<dbReference type="EMBL" id="KV875093">
    <property type="protein sequence ID" value="OIW35476.1"/>
    <property type="molecule type" value="Genomic_DNA"/>
</dbReference>
<dbReference type="InterPro" id="IPR001138">
    <property type="entry name" value="Zn2Cys6_DnaBD"/>
</dbReference>
<accession>A0A1J7K194</accession>
<organism evidence="9 10">
    <name type="scientific">Coniochaeta ligniaria NRRL 30616</name>
    <dbReference type="NCBI Taxonomy" id="1408157"/>
    <lineage>
        <taxon>Eukaryota</taxon>
        <taxon>Fungi</taxon>
        <taxon>Dikarya</taxon>
        <taxon>Ascomycota</taxon>
        <taxon>Pezizomycotina</taxon>
        <taxon>Sordariomycetes</taxon>
        <taxon>Sordariomycetidae</taxon>
        <taxon>Coniochaetales</taxon>
        <taxon>Coniochaetaceae</taxon>
        <taxon>Coniochaeta</taxon>
    </lineage>
</organism>
<keyword evidence="2" id="KW-0805">Transcription regulation</keyword>
<reference evidence="9 10" key="1">
    <citation type="submission" date="2016-10" db="EMBL/GenBank/DDBJ databases">
        <title>Draft genome sequence of Coniochaeta ligniaria NRRL30616, a lignocellulolytic fungus for bioabatement of inhibitors in plant biomass hydrolysates.</title>
        <authorList>
            <consortium name="DOE Joint Genome Institute"/>
            <person name="Jimenez D.J."/>
            <person name="Hector R.E."/>
            <person name="Riley R."/>
            <person name="Sun H."/>
            <person name="Grigoriev I.V."/>
            <person name="Van Elsas J.D."/>
            <person name="Nichols N.N."/>
        </authorList>
    </citation>
    <scope>NUCLEOTIDE SEQUENCE [LARGE SCALE GENOMIC DNA]</scope>
    <source>
        <strain evidence="9 10">NRRL 30616</strain>
    </source>
</reference>
<evidence type="ECO:0000256" key="1">
    <source>
        <dbReference type="ARBA" id="ARBA00004123"/>
    </source>
</evidence>
<dbReference type="GO" id="GO:0005634">
    <property type="term" value="C:nucleus"/>
    <property type="evidence" value="ECO:0007669"/>
    <property type="project" value="UniProtKB-SubCell"/>
</dbReference>
<protein>
    <recommendedName>
        <fullName evidence="8">Zn(2)-C6 fungal-type domain-containing protein</fullName>
    </recommendedName>
</protein>
<evidence type="ECO:0000256" key="4">
    <source>
        <dbReference type="ARBA" id="ARBA00023163"/>
    </source>
</evidence>
<keyword evidence="5" id="KW-0539">Nucleus</keyword>
<dbReference type="GO" id="GO:0008270">
    <property type="term" value="F:zinc ion binding"/>
    <property type="evidence" value="ECO:0007669"/>
    <property type="project" value="InterPro"/>
</dbReference>
<keyword evidence="10" id="KW-1185">Reference proteome</keyword>
<evidence type="ECO:0000256" key="3">
    <source>
        <dbReference type="ARBA" id="ARBA00023125"/>
    </source>
</evidence>
<feature type="coiled-coil region" evidence="6">
    <location>
        <begin position="285"/>
        <end position="312"/>
    </location>
</feature>
<dbReference type="SMART" id="SM00066">
    <property type="entry name" value="GAL4"/>
    <property type="match status" value="1"/>
</dbReference>
<sequence>MRKSHRHAAGSAVPLLKTCNTCFKGKIRCDRSEESGPCNRCLRLGKECVFPPRRQNHTEIPHQQPRRLPPDSRVDARAALNGHAITQGASVEPLLSQPAVLDDFNDPLELVRGWLDAEREEQLFGVFRTRVAPRFPFVIVPERVKPQDMHQQRPCTHLAILAVASFEDFVLQRKLSSLLNRVIAAKMAAGKLVSLDVLQGLLLHLACIICDLRLDQPRRQQFWAVDTSDEGQSAEWDSDELRALVGTYYLASSSSIIVQKRHYFPYTDFILESCETLDQRGEYPSDKYLRHIVQLQRLLEQAENTIRNAKSTPDDADDINANISSIRDQMDSFKSNLAFSLSDCPVLGLQLNVLELLLSQQSLPGLSAGGGLLQQMLAEKPHSITDLLSESILASKSVISTLLASPPGYEKVLSNLEWIVLSWSLSLPARLDVLAASPPMSHLTRNLRRRLDFRHTLRQILLRLQSLVSPLEDSVGDRDIFYHFLRRARGVEAWYLRHSGLDSLLTPGSIDVATSHAGSASNRGAEANPTFPGNASEPGNLGTADLFFVDLVDEGMQDVDFGLFLGMQDFDLF</sequence>
<evidence type="ECO:0000256" key="7">
    <source>
        <dbReference type="SAM" id="MobiDB-lite"/>
    </source>
</evidence>
<proteinExistence type="predicted"/>
<dbReference type="Pfam" id="PF00172">
    <property type="entry name" value="Zn_clus"/>
    <property type="match status" value="1"/>
</dbReference>
<gene>
    <name evidence="9" type="ORF">CONLIGDRAFT_567048</name>
</gene>
<evidence type="ECO:0000256" key="6">
    <source>
        <dbReference type="SAM" id="Coils"/>
    </source>
</evidence>
<dbReference type="CDD" id="cd00067">
    <property type="entry name" value="GAL4"/>
    <property type="match status" value="1"/>
</dbReference>
<feature type="region of interest" description="Disordered" evidence="7">
    <location>
        <begin position="516"/>
        <end position="537"/>
    </location>
</feature>
<dbReference type="InterPro" id="IPR036864">
    <property type="entry name" value="Zn2-C6_fun-type_DNA-bd_sf"/>
</dbReference>
<dbReference type="PANTHER" id="PTHR31845:SF37">
    <property type="entry name" value="TRANSCRIPTION FACTOR DOMAIN-CONTAINING PROTEIN"/>
    <property type="match status" value="1"/>
</dbReference>
<dbReference type="InterPro" id="IPR051089">
    <property type="entry name" value="prtT"/>
</dbReference>